<feature type="compositionally biased region" description="Polar residues" evidence="1">
    <location>
        <begin position="27"/>
        <end position="47"/>
    </location>
</feature>
<proteinExistence type="predicted"/>
<comment type="caution">
    <text evidence="2">The sequence shown here is derived from an EMBL/GenBank/DDBJ whole genome shotgun (WGS) entry which is preliminary data.</text>
</comment>
<evidence type="ECO:0000256" key="1">
    <source>
        <dbReference type="SAM" id="MobiDB-lite"/>
    </source>
</evidence>
<organism evidence="2 3">
    <name type="scientific">Friedmanniomyces endolithicus</name>
    <dbReference type="NCBI Taxonomy" id="329885"/>
    <lineage>
        <taxon>Eukaryota</taxon>
        <taxon>Fungi</taxon>
        <taxon>Dikarya</taxon>
        <taxon>Ascomycota</taxon>
        <taxon>Pezizomycotina</taxon>
        <taxon>Dothideomycetes</taxon>
        <taxon>Dothideomycetidae</taxon>
        <taxon>Mycosphaerellales</taxon>
        <taxon>Teratosphaeriaceae</taxon>
        <taxon>Friedmanniomyces</taxon>
    </lineage>
</organism>
<protein>
    <submittedName>
        <fullName evidence="2">Uncharacterized protein</fullName>
    </submittedName>
</protein>
<feature type="region of interest" description="Disordered" evidence="1">
    <location>
        <begin position="1"/>
        <end position="80"/>
    </location>
</feature>
<dbReference type="STRING" id="329885.A0A4U0UQK5"/>
<feature type="region of interest" description="Disordered" evidence="1">
    <location>
        <begin position="95"/>
        <end position="159"/>
    </location>
</feature>
<dbReference type="AlphaFoldDB" id="A0A4U0UQK5"/>
<evidence type="ECO:0000313" key="2">
    <source>
        <dbReference type="EMBL" id="TKA38107.1"/>
    </source>
</evidence>
<evidence type="ECO:0000313" key="3">
    <source>
        <dbReference type="Proteomes" id="UP000310066"/>
    </source>
</evidence>
<feature type="compositionally biased region" description="Acidic residues" evidence="1">
    <location>
        <begin position="136"/>
        <end position="152"/>
    </location>
</feature>
<sequence>MRNDDVSSAETTPPPQTENSFRDSKRYSNTSSAYSRSYQSVFSSESAPSHEHGFSHQRQWSTSSNNRPLTANSIAESYRDEDPQDLAAAVGLLSCSYGTPKMGPTGMPSDVPPVPPLPAKYASYKRASQHGHQDVDMDADESSDDRIDEVDEGIFGKMD</sequence>
<gene>
    <name evidence="2" type="ORF">B0A54_11121</name>
</gene>
<reference evidence="2 3" key="1">
    <citation type="submission" date="2017-03" db="EMBL/GenBank/DDBJ databases">
        <title>Genomes of endolithic fungi from Antarctica.</title>
        <authorList>
            <person name="Coleine C."/>
            <person name="Masonjones S."/>
            <person name="Stajich J.E."/>
        </authorList>
    </citation>
    <scope>NUCLEOTIDE SEQUENCE [LARGE SCALE GENOMIC DNA]</scope>
    <source>
        <strain evidence="2 3">CCFEE 5311</strain>
    </source>
</reference>
<accession>A0A4U0UQK5</accession>
<dbReference type="OrthoDB" id="2152896at2759"/>
<dbReference type="EMBL" id="NAJP01000047">
    <property type="protein sequence ID" value="TKA38107.1"/>
    <property type="molecule type" value="Genomic_DNA"/>
</dbReference>
<feature type="compositionally biased region" description="Polar residues" evidence="1">
    <location>
        <begin position="56"/>
        <end position="75"/>
    </location>
</feature>
<name>A0A4U0UQK5_9PEZI</name>
<dbReference type="Proteomes" id="UP000310066">
    <property type="component" value="Unassembled WGS sequence"/>
</dbReference>
<feature type="compositionally biased region" description="Polar residues" evidence="1">
    <location>
        <begin position="1"/>
        <end position="11"/>
    </location>
</feature>